<reference evidence="2" key="1">
    <citation type="submission" date="2020-11" db="EMBL/GenBank/DDBJ databases">
        <title>Chlorella ohadii genome sequencing and assembly.</title>
        <authorList>
            <person name="Murik O."/>
            <person name="Treves H."/>
            <person name="Kedem I."/>
            <person name="Shotland Y."/>
            <person name="Kaplan A."/>
        </authorList>
    </citation>
    <scope>NUCLEOTIDE SEQUENCE</scope>
    <source>
        <strain evidence="2">1</strain>
    </source>
</reference>
<dbReference type="AlphaFoldDB" id="A0AAD5H3U7"/>
<sequence length="369" mass="38735">MQGHSRHMCVTYFAWLHPQLPDILLLLLFNRDEVLDRPTRASHWWQDLPHILGGRDLQAGGTWMALSTTGRAAFLTNFRQLRYAGRQGAPSRGALPVNFVTGQAAPEEYLAGIDAQAYPGFNLMAADLQGRRMAYLCSKQGDQGPQLVSPGLHGVTNGVLEAHWPKASAVDEGRRRLQQLLDRGAFNGARCSPDSSGGCGGGSGRSAGADGGSASGSGDGSDCDLSPGAAGGEGSGGRGGGAAAVPWAELFQLLSDDRRLEEDPARLPDTGYGHEFEAAVSGIFVQPVDTQWGAFGTRSQTVVAVWADGRGELRERYIGEGGSWQEQQHCFEIPSLQADAKGAAAGKGGGGGDGDNDGSKKQQSVNATS</sequence>
<feature type="compositionally biased region" description="Gly residues" evidence="1">
    <location>
        <begin position="197"/>
        <end position="219"/>
    </location>
</feature>
<dbReference type="Proteomes" id="UP001205105">
    <property type="component" value="Unassembled WGS sequence"/>
</dbReference>
<name>A0AAD5H3U7_9CHLO</name>
<comment type="caution">
    <text evidence="2">The sequence shown here is derived from an EMBL/GenBank/DDBJ whole genome shotgun (WGS) entry which is preliminary data.</text>
</comment>
<feature type="region of interest" description="Disordered" evidence="1">
    <location>
        <begin position="334"/>
        <end position="369"/>
    </location>
</feature>
<organism evidence="2 3">
    <name type="scientific">Chlorella ohadii</name>
    <dbReference type="NCBI Taxonomy" id="2649997"/>
    <lineage>
        <taxon>Eukaryota</taxon>
        <taxon>Viridiplantae</taxon>
        <taxon>Chlorophyta</taxon>
        <taxon>core chlorophytes</taxon>
        <taxon>Trebouxiophyceae</taxon>
        <taxon>Chlorellales</taxon>
        <taxon>Chlorellaceae</taxon>
        <taxon>Chlorella clade</taxon>
        <taxon>Chlorella</taxon>
    </lineage>
</organism>
<evidence type="ECO:0000313" key="2">
    <source>
        <dbReference type="EMBL" id="KAI7839225.1"/>
    </source>
</evidence>
<proteinExistence type="predicted"/>
<dbReference type="PANTHER" id="PTHR17985:SF8">
    <property type="entry name" value="TRANSPORT AND GOLGI ORGANIZATION PROTEIN 2 HOMOLOG"/>
    <property type="match status" value="1"/>
</dbReference>
<evidence type="ECO:0000256" key="1">
    <source>
        <dbReference type="SAM" id="MobiDB-lite"/>
    </source>
</evidence>
<keyword evidence="3" id="KW-1185">Reference proteome</keyword>
<feature type="region of interest" description="Disordered" evidence="1">
    <location>
        <begin position="191"/>
        <end position="241"/>
    </location>
</feature>
<accession>A0AAD5H3U7</accession>
<feature type="compositionally biased region" description="Gly residues" evidence="1">
    <location>
        <begin position="229"/>
        <end position="241"/>
    </location>
</feature>
<dbReference type="PANTHER" id="PTHR17985">
    <property type="entry name" value="SER/THR-RICH PROTEIN T10 IN DGCR REGION"/>
    <property type="match status" value="1"/>
</dbReference>
<protein>
    <submittedName>
        <fullName evidence="2">Uncharacterized protein</fullName>
    </submittedName>
</protein>
<evidence type="ECO:0000313" key="3">
    <source>
        <dbReference type="Proteomes" id="UP001205105"/>
    </source>
</evidence>
<dbReference type="InterPro" id="IPR008551">
    <property type="entry name" value="TANGO2"/>
</dbReference>
<dbReference type="Pfam" id="PF05742">
    <property type="entry name" value="TANGO2"/>
    <property type="match status" value="2"/>
</dbReference>
<gene>
    <name evidence="2" type="ORF">COHA_007038</name>
</gene>
<dbReference type="EMBL" id="JADXDR010000105">
    <property type="protein sequence ID" value="KAI7839225.1"/>
    <property type="molecule type" value="Genomic_DNA"/>
</dbReference>